<gene>
    <name evidence="1" type="ORF">CDAUBV1_LOCUS6968</name>
</gene>
<organism evidence="1 2">
    <name type="scientific">Calicophoron daubneyi</name>
    <name type="common">Rumen fluke</name>
    <name type="synonym">Paramphistomum daubneyi</name>
    <dbReference type="NCBI Taxonomy" id="300641"/>
    <lineage>
        <taxon>Eukaryota</taxon>
        <taxon>Metazoa</taxon>
        <taxon>Spiralia</taxon>
        <taxon>Lophotrochozoa</taxon>
        <taxon>Platyhelminthes</taxon>
        <taxon>Trematoda</taxon>
        <taxon>Digenea</taxon>
        <taxon>Plagiorchiida</taxon>
        <taxon>Pronocephalata</taxon>
        <taxon>Paramphistomoidea</taxon>
        <taxon>Paramphistomidae</taxon>
        <taxon>Calicophoron</taxon>
    </lineage>
</organism>
<protein>
    <recommendedName>
        <fullName evidence="3">Sec1 family domain-containing protein 2</fullName>
    </recommendedName>
</protein>
<accession>A0AAV2TAB6</accession>
<name>A0AAV2TAB6_CALDB</name>
<sequence length="667" mass="74245">MKCVEASEVTLSKIFRHNPVVLDEMASAVLSSVLTTQGNLHVISIEKCTNEVQSCRMENPAFLIFMPLTKRILDLLAYVFIRHQLDSVRVFTPLPAYCNAELQEFSAGCPDYPTHPVQFRSPKFGIGKILIERLPFFTSSVIPDVFTFPKDQEITEDGINFDEPFNYLNLLLSSIKAIEEVYSLGRFAQNVASQFGSRFTPCGVRKKCLSSAAEKCSASVVFISDLALIDPVANIEPYTKPNHLLDLIFSELSPNGHCVRVFWDDFSSLPKLPDDETRGDQTEEPFYTNLLQKSYLGPHRLLGPQLMHKEQEALSTLQHTILKIAEQVQHPLPELSKAPQTRAQWAELFRSQAKELFNPMCSSGKFELLDAIQLAVAASLALSASAKRARGEPKTMTGSTSEKHTVSLEKLLTRFERSLLVASQLDAKLVSELETATKCEPILLQALAEARKLTYLDDMFFLVTHLLSLMPVQSTVSEAVWSGIKDLFSLGCRSRDPKQFGFAAVASFVPTYMTAEKLVANLRALREERRKLPSYNNLWVPAQPRYRSPIVQLLKDLLVARDKPEEASPSLKGLTHHKDPASAGNWLGGWSKYIHIPGSPQENLPCCADYVILVLLGHLPFALARDLFETLNAHYSTSPSANPLKLRIVANAFTGGISGLSGFFSIN</sequence>
<dbReference type="Proteomes" id="UP001497525">
    <property type="component" value="Unassembled WGS sequence"/>
</dbReference>
<reference evidence="1" key="1">
    <citation type="submission" date="2024-06" db="EMBL/GenBank/DDBJ databases">
        <authorList>
            <person name="Liu X."/>
            <person name="Lenzi L."/>
            <person name="Haldenby T S."/>
            <person name="Uol C."/>
        </authorList>
    </citation>
    <scope>NUCLEOTIDE SEQUENCE</scope>
</reference>
<dbReference type="AlphaFoldDB" id="A0AAV2TAB6"/>
<evidence type="ECO:0008006" key="3">
    <source>
        <dbReference type="Google" id="ProtNLM"/>
    </source>
</evidence>
<proteinExistence type="predicted"/>
<evidence type="ECO:0000313" key="2">
    <source>
        <dbReference type="Proteomes" id="UP001497525"/>
    </source>
</evidence>
<evidence type="ECO:0000313" key="1">
    <source>
        <dbReference type="EMBL" id="CAL5133720.1"/>
    </source>
</evidence>
<comment type="caution">
    <text evidence="1">The sequence shown here is derived from an EMBL/GenBank/DDBJ whole genome shotgun (WGS) entry which is preliminary data.</text>
</comment>
<dbReference type="EMBL" id="CAXLJL010000157">
    <property type="protein sequence ID" value="CAL5133720.1"/>
    <property type="molecule type" value="Genomic_DNA"/>
</dbReference>